<dbReference type="PANTHER" id="PTHR43861:SF3">
    <property type="entry name" value="PUTATIVE (AFU_ORTHOLOGUE AFUA_2G14390)-RELATED"/>
    <property type="match status" value="1"/>
</dbReference>
<dbReference type="CDD" id="cd02440">
    <property type="entry name" value="AdoMet_MTases"/>
    <property type="match status" value="1"/>
</dbReference>
<evidence type="ECO:0000256" key="2">
    <source>
        <dbReference type="SAM" id="MobiDB-lite"/>
    </source>
</evidence>
<evidence type="ECO:0000256" key="1">
    <source>
        <dbReference type="ARBA" id="ARBA00022679"/>
    </source>
</evidence>
<keyword evidence="1 3" id="KW-0808">Transferase</keyword>
<keyword evidence="3" id="KW-0489">Methyltransferase</keyword>
<dbReference type="GO" id="GO:0032259">
    <property type="term" value="P:methylation"/>
    <property type="evidence" value="ECO:0007669"/>
    <property type="project" value="UniProtKB-KW"/>
</dbReference>
<dbReference type="OrthoDB" id="3469983at2"/>
<proteinExistence type="predicted"/>
<comment type="caution">
    <text evidence="3">The sequence shown here is derived from an EMBL/GenBank/DDBJ whole genome shotgun (WGS) entry which is preliminary data.</text>
</comment>
<sequence length="282" mass="31234">MKGVSEPETFSAHSPNDRERYGDAVFTQDLDDEPARLAALSSTYDHISKSQILRLDPQAAWRCLDAGSGPGVLAAWLATHVPDGEVVAADRDVRLLEQLSARHDNLRSMKVDLTDRDSLSALGTFDLVHARFVLMHQRTWPEMMSGLASLVAPGGWLVLSDFVDLSTDLIEPTPYRRVMSAMWDVLRSTIGTDISWVPTTPSLLRKEGLCDVRTEVFLPSADHRSSAARFWRLTWGQLHDRLLTHSDLDSSVLADALASFSDPDFTELSPGMMTTMGRRPSG</sequence>
<dbReference type="EMBL" id="VJZC01000004">
    <property type="protein sequence ID" value="MPY55908.1"/>
    <property type="molecule type" value="Genomic_DNA"/>
</dbReference>
<dbReference type="Proteomes" id="UP000400924">
    <property type="component" value="Unassembled WGS sequence"/>
</dbReference>
<name>A0A5N8XAH8_9ACTN</name>
<gene>
    <name evidence="3" type="ORF">FNH08_01485</name>
</gene>
<accession>A0A5N8XAH8</accession>
<keyword evidence="4" id="KW-1185">Reference proteome</keyword>
<evidence type="ECO:0000313" key="4">
    <source>
        <dbReference type="Proteomes" id="UP000400924"/>
    </source>
</evidence>
<dbReference type="Gene3D" id="3.40.50.150">
    <property type="entry name" value="Vaccinia Virus protein VP39"/>
    <property type="match status" value="1"/>
</dbReference>
<dbReference type="GO" id="GO:0017000">
    <property type="term" value="P:antibiotic biosynthetic process"/>
    <property type="evidence" value="ECO:0007669"/>
    <property type="project" value="UniProtKB-ARBA"/>
</dbReference>
<feature type="region of interest" description="Disordered" evidence="2">
    <location>
        <begin position="1"/>
        <end position="21"/>
    </location>
</feature>
<dbReference type="AlphaFoldDB" id="A0A5N8XAH8"/>
<evidence type="ECO:0000313" key="3">
    <source>
        <dbReference type="EMBL" id="MPY55908.1"/>
    </source>
</evidence>
<reference evidence="3 4" key="1">
    <citation type="submission" date="2019-07" db="EMBL/GenBank/DDBJ databases">
        <title>New species of Amycolatopsis and Streptomyces.</title>
        <authorList>
            <person name="Duangmal K."/>
            <person name="Teo W.F.A."/>
            <person name="Lipun K."/>
        </authorList>
    </citation>
    <scope>NUCLEOTIDE SEQUENCE [LARGE SCALE GENOMIC DNA]</scope>
    <source>
        <strain evidence="3 4">NBRC 106415</strain>
    </source>
</reference>
<dbReference type="Pfam" id="PF13489">
    <property type="entry name" value="Methyltransf_23"/>
    <property type="match status" value="1"/>
</dbReference>
<protein>
    <submittedName>
        <fullName evidence="3">Methyltransferase domain-containing protein</fullName>
    </submittedName>
</protein>
<dbReference type="SUPFAM" id="SSF53335">
    <property type="entry name" value="S-adenosyl-L-methionine-dependent methyltransferases"/>
    <property type="match status" value="1"/>
</dbReference>
<organism evidence="3 4">
    <name type="scientific">Streptomyces spongiae</name>
    <dbReference type="NCBI Taxonomy" id="565072"/>
    <lineage>
        <taxon>Bacteria</taxon>
        <taxon>Bacillati</taxon>
        <taxon>Actinomycetota</taxon>
        <taxon>Actinomycetes</taxon>
        <taxon>Kitasatosporales</taxon>
        <taxon>Streptomycetaceae</taxon>
        <taxon>Streptomyces</taxon>
    </lineage>
</organism>
<dbReference type="GO" id="GO:0008168">
    <property type="term" value="F:methyltransferase activity"/>
    <property type="evidence" value="ECO:0007669"/>
    <property type="project" value="UniProtKB-KW"/>
</dbReference>
<dbReference type="PANTHER" id="PTHR43861">
    <property type="entry name" value="TRANS-ACONITATE 2-METHYLTRANSFERASE-RELATED"/>
    <property type="match status" value="1"/>
</dbReference>
<dbReference type="InterPro" id="IPR029063">
    <property type="entry name" value="SAM-dependent_MTases_sf"/>
</dbReference>